<dbReference type="EMBL" id="CP016027">
    <property type="protein sequence ID" value="ANJ67703.1"/>
    <property type="molecule type" value="Genomic_DNA"/>
</dbReference>
<dbReference type="STRING" id="1860122.A9404_10235"/>
<sequence length="86" mass="10229">MYINDWYRRHDDDDYYRRMPPGQIRKLERGAHWPPPYPYEPLPREVVIGLQPLPPGYRYYRVGPDVVIANIAGKVVSDVVYDLLNR</sequence>
<gene>
    <name evidence="1" type="ORF">A9404_10235</name>
</gene>
<dbReference type="Proteomes" id="UP000078596">
    <property type="component" value="Chromosome"/>
</dbReference>
<reference evidence="1 2" key="1">
    <citation type="submission" date="2016-06" db="EMBL/GenBank/DDBJ databases">
        <title>Insight into the functional genes involving in sulfur oxidation in Pearl River water.</title>
        <authorList>
            <person name="Luo J."/>
            <person name="Tan X."/>
            <person name="Lin W."/>
        </authorList>
    </citation>
    <scope>NUCLEOTIDE SEQUENCE [LARGE SCALE GENOMIC DNA]</scope>
    <source>
        <strain evidence="1 2">LS2</strain>
    </source>
</reference>
<dbReference type="Gene3D" id="3.10.450.160">
    <property type="entry name" value="inner membrane protein cigr"/>
    <property type="match status" value="1"/>
</dbReference>
<dbReference type="KEGG" id="haz:A9404_10235"/>
<accession>A0A191ZIM2</accession>
<evidence type="ECO:0008006" key="3">
    <source>
        <dbReference type="Google" id="ProtNLM"/>
    </source>
</evidence>
<name>A0A191ZIM2_9GAMM</name>
<proteinExistence type="predicted"/>
<keyword evidence="2" id="KW-1185">Reference proteome</keyword>
<protein>
    <recommendedName>
        <fullName evidence="3">RcnB family protein</fullName>
    </recommendedName>
</protein>
<dbReference type="AlphaFoldDB" id="A0A191ZIM2"/>
<organism evidence="1 2">
    <name type="scientific">Halothiobacillus diazotrophicus</name>
    <dbReference type="NCBI Taxonomy" id="1860122"/>
    <lineage>
        <taxon>Bacteria</taxon>
        <taxon>Pseudomonadati</taxon>
        <taxon>Pseudomonadota</taxon>
        <taxon>Gammaproteobacteria</taxon>
        <taxon>Chromatiales</taxon>
        <taxon>Halothiobacillaceae</taxon>
        <taxon>Halothiobacillus</taxon>
    </lineage>
</organism>
<evidence type="ECO:0000313" key="2">
    <source>
        <dbReference type="Proteomes" id="UP000078596"/>
    </source>
</evidence>
<evidence type="ECO:0000313" key="1">
    <source>
        <dbReference type="EMBL" id="ANJ67703.1"/>
    </source>
</evidence>